<organism evidence="8 9">
    <name type="scientific">Zopfia rhizophila CBS 207.26</name>
    <dbReference type="NCBI Taxonomy" id="1314779"/>
    <lineage>
        <taxon>Eukaryota</taxon>
        <taxon>Fungi</taxon>
        <taxon>Dikarya</taxon>
        <taxon>Ascomycota</taxon>
        <taxon>Pezizomycotina</taxon>
        <taxon>Dothideomycetes</taxon>
        <taxon>Dothideomycetes incertae sedis</taxon>
        <taxon>Zopfiaceae</taxon>
        <taxon>Zopfia</taxon>
    </lineage>
</organism>
<dbReference type="EMBL" id="ML994720">
    <property type="protein sequence ID" value="KAF2175919.1"/>
    <property type="molecule type" value="Genomic_DNA"/>
</dbReference>
<dbReference type="InterPro" id="IPR001300">
    <property type="entry name" value="Peptidase_C2_calpain_cat"/>
</dbReference>
<keyword evidence="9" id="KW-1185">Reference proteome</keyword>
<evidence type="ECO:0000256" key="3">
    <source>
        <dbReference type="ARBA" id="ARBA00022801"/>
    </source>
</evidence>
<dbReference type="SMART" id="SM00230">
    <property type="entry name" value="CysPc"/>
    <property type="match status" value="1"/>
</dbReference>
<dbReference type="InterPro" id="IPR036213">
    <property type="entry name" value="Calpain_III_sf"/>
</dbReference>
<keyword evidence="4 5" id="KW-0788">Thiol protease</keyword>
<dbReference type="GO" id="GO:0004198">
    <property type="term" value="F:calcium-dependent cysteine-type endopeptidase activity"/>
    <property type="evidence" value="ECO:0007669"/>
    <property type="project" value="InterPro"/>
</dbReference>
<feature type="non-terminal residue" evidence="8">
    <location>
        <position position="1"/>
    </location>
</feature>
<dbReference type="InterPro" id="IPR051297">
    <property type="entry name" value="PalB/RIM13"/>
</dbReference>
<dbReference type="SUPFAM" id="SSF49758">
    <property type="entry name" value="Calpain large subunit, middle domain (domain III)"/>
    <property type="match status" value="2"/>
</dbReference>
<evidence type="ECO:0000256" key="2">
    <source>
        <dbReference type="ARBA" id="ARBA00022670"/>
    </source>
</evidence>
<evidence type="ECO:0000313" key="9">
    <source>
        <dbReference type="Proteomes" id="UP000800200"/>
    </source>
</evidence>
<evidence type="ECO:0000256" key="5">
    <source>
        <dbReference type="PROSITE-ProRule" id="PRU00239"/>
    </source>
</evidence>
<accession>A0A6A6DCH2</accession>
<dbReference type="AlphaFoldDB" id="A0A6A6DCH2"/>
<keyword evidence="2 5" id="KW-0645">Protease</keyword>
<feature type="active site" evidence="5">
    <location>
        <position position="574"/>
    </location>
</feature>
<dbReference type="SUPFAM" id="SSF54001">
    <property type="entry name" value="Cysteine proteinases"/>
    <property type="match status" value="1"/>
</dbReference>
<dbReference type="InterPro" id="IPR022683">
    <property type="entry name" value="Calpain_III"/>
</dbReference>
<dbReference type="PANTHER" id="PTHR46143:SF1">
    <property type="entry name" value="CALPAIN-7"/>
    <property type="match status" value="1"/>
</dbReference>
<proteinExistence type="inferred from homology"/>
<feature type="active site" evidence="5">
    <location>
        <position position="386"/>
    </location>
</feature>
<dbReference type="Gene3D" id="3.90.70.10">
    <property type="entry name" value="Cysteine proteinases"/>
    <property type="match status" value="1"/>
</dbReference>
<dbReference type="CDD" id="cd00044">
    <property type="entry name" value="CysPc"/>
    <property type="match status" value="1"/>
</dbReference>
<dbReference type="InterPro" id="IPR038765">
    <property type="entry name" value="Papain-like_cys_pep_sf"/>
</dbReference>
<feature type="active site" evidence="5">
    <location>
        <position position="554"/>
    </location>
</feature>
<name>A0A6A6DCH2_9PEZI</name>
<keyword evidence="3 5" id="KW-0378">Hydrolase</keyword>
<dbReference type="Pfam" id="PF25435">
    <property type="entry name" value="PalB_C"/>
    <property type="match status" value="1"/>
</dbReference>
<dbReference type="Gene3D" id="2.60.120.380">
    <property type="match status" value="1"/>
</dbReference>
<evidence type="ECO:0000256" key="1">
    <source>
        <dbReference type="ARBA" id="ARBA00010193"/>
    </source>
</evidence>
<dbReference type="OrthoDB" id="167576at2759"/>
<dbReference type="Pfam" id="PF00648">
    <property type="entry name" value="Peptidase_C2"/>
    <property type="match status" value="1"/>
</dbReference>
<evidence type="ECO:0000259" key="7">
    <source>
        <dbReference type="PROSITE" id="PS50203"/>
    </source>
</evidence>
<protein>
    <submittedName>
        <fullName evidence="8">Calpain-like protease palB/rim-13</fullName>
    </submittedName>
</protein>
<dbReference type="GO" id="GO:0006508">
    <property type="term" value="P:proteolysis"/>
    <property type="evidence" value="ECO:0007669"/>
    <property type="project" value="UniProtKB-KW"/>
</dbReference>
<dbReference type="SMART" id="SM00720">
    <property type="entry name" value="calpain_III"/>
    <property type="match status" value="1"/>
</dbReference>
<comment type="similarity">
    <text evidence="1">Belongs to the peptidase C2 family. PalB/RIM13 subfamily.</text>
</comment>
<gene>
    <name evidence="8" type="ORF">K469DRAFT_701292</name>
</gene>
<evidence type="ECO:0000256" key="4">
    <source>
        <dbReference type="ARBA" id="ARBA00022807"/>
    </source>
</evidence>
<evidence type="ECO:0000313" key="8">
    <source>
        <dbReference type="EMBL" id="KAF2175919.1"/>
    </source>
</evidence>
<feature type="domain" description="Calpain catalytic" evidence="7">
    <location>
        <begin position="303"/>
        <end position="645"/>
    </location>
</feature>
<sequence>MTDHRSQLEAFKAAASVGHTDCSSLNSTHFARVRYLTYLKLQENQSQLLKAPTREEALNLAISAAENLVKALNLCTTSEEKKELRSQCSAVMDAAERIKSTEQWLPQSRSLAESAQPKTKHEEIGMWAASVAQAASHATALVESSSDTLNNSVSESSVPLLDLSSSSAPSLAIAGAAPTIPGNFYTSTPPDIAESKDAHGLSTLKPTQKSGAVGSLIDLQQRPSCERQVGNAQPQPVAHTHSSSQTVGTIAQGITRITADSVVAAASATGPRTQVRRLVEPTSTRELPTKERILLFKASVVNGFKFPPWEKNPSSSEFALEVGADLFLDSPELDLSAYQHQFFDGWVRAKQALPPPSMLPNDRGGLGPVMGNSRSIDLVQDAATDCSVVASLCAGIARSERGHEKILSNMIWPYDKNLGRPVISSNGKYIVRLNFNGCWRKVIIDDRLPTSKTHRLLHVVDRHNPALLWPALLEKAYLKVRGGYDFPGSNSCSDLWTLTGWVPEQIYLQENDTVPDQLWTRIYNAFLYGDVLVTVGTGKMSNRQEKELGLEGQHSYVVLDMKEIDHERLLLVKNPWVEGKGWRGARTSTAPVMHTTSSSGYPKTRTDAFNGDSTPLKHSPTLTTFWIALANVIRHFESLYLNWNPGLFRYRQDIHFEWAIEGKQNVGGCVVTHPQFSFTSKEGGPVWFLLCRHFRDTPGENHEGSDAFNDGTIRSETQLYSAGDPPKGYMSIVVCNGKGHRIYVKDTCLESGPYVNTPQSLLKWESEPNSTYTIVVDQADLPDSKYTFSLSAFSNSTISLEEAGEKYPYQKRVSDVWSRETAGGNTSSPRYFENPQHTLEVRERSSLALVISGVNHQYPLHVKLAHGYGKRMYRLHSRDILVDSGEHRSGCAFAEIKDLQPGTYTIICSLFDAGKTGLYDLRVDSTSIVILKQIPRDGAGLVSMKLAHACFGPQIHKIAAPIQPHRLAKYIIIARFVRATSPRSMDLGMLARSPLRLSVELGRGPERKFMMTSEQGEYSDSATVRSDSFDLEPTIENKLRGDMWLVLDRLSGPGAPVEEWYEVEIFTDVPQPCTVGVWRDWDD</sequence>
<dbReference type="PANTHER" id="PTHR46143">
    <property type="entry name" value="CALPAIN-7"/>
    <property type="match status" value="1"/>
</dbReference>
<feature type="compositionally biased region" description="Polar residues" evidence="6">
    <location>
        <begin position="230"/>
        <end position="245"/>
    </location>
</feature>
<dbReference type="Proteomes" id="UP000800200">
    <property type="component" value="Unassembled WGS sequence"/>
</dbReference>
<reference evidence="8" key="1">
    <citation type="journal article" date="2020" name="Stud. Mycol.">
        <title>101 Dothideomycetes genomes: a test case for predicting lifestyles and emergence of pathogens.</title>
        <authorList>
            <person name="Haridas S."/>
            <person name="Albert R."/>
            <person name="Binder M."/>
            <person name="Bloem J."/>
            <person name="Labutti K."/>
            <person name="Salamov A."/>
            <person name="Andreopoulos B."/>
            <person name="Baker S."/>
            <person name="Barry K."/>
            <person name="Bills G."/>
            <person name="Bluhm B."/>
            <person name="Cannon C."/>
            <person name="Castanera R."/>
            <person name="Culley D."/>
            <person name="Daum C."/>
            <person name="Ezra D."/>
            <person name="Gonzalez J."/>
            <person name="Henrissat B."/>
            <person name="Kuo A."/>
            <person name="Liang C."/>
            <person name="Lipzen A."/>
            <person name="Lutzoni F."/>
            <person name="Magnuson J."/>
            <person name="Mondo S."/>
            <person name="Nolan M."/>
            <person name="Ohm R."/>
            <person name="Pangilinan J."/>
            <person name="Park H.-J."/>
            <person name="Ramirez L."/>
            <person name="Alfaro M."/>
            <person name="Sun H."/>
            <person name="Tritt A."/>
            <person name="Yoshinaga Y."/>
            <person name="Zwiers L.-H."/>
            <person name="Turgeon B."/>
            <person name="Goodwin S."/>
            <person name="Spatafora J."/>
            <person name="Crous P."/>
            <person name="Grigoriev I."/>
        </authorList>
    </citation>
    <scope>NUCLEOTIDE SEQUENCE</scope>
    <source>
        <strain evidence="8">CBS 207.26</strain>
    </source>
</reference>
<feature type="region of interest" description="Disordered" evidence="6">
    <location>
        <begin position="225"/>
        <end position="245"/>
    </location>
</feature>
<dbReference type="PROSITE" id="PS50203">
    <property type="entry name" value="CALPAIN_CAT"/>
    <property type="match status" value="1"/>
</dbReference>
<evidence type="ECO:0000256" key="6">
    <source>
        <dbReference type="SAM" id="MobiDB-lite"/>
    </source>
</evidence>